<organism evidence="11 12">
    <name type="scientific">Eubacterium aggregans</name>
    <dbReference type="NCBI Taxonomy" id="81409"/>
    <lineage>
        <taxon>Bacteria</taxon>
        <taxon>Bacillati</taxon>
        <taxon>Bacillota</taxon>
        <taxon>Clostridia</taxon>
        <taxon>Eubacteriales</taxon>
        <taxon>Eubacteriaceae</taxon>
        <taxon>Eubacterium</taxon>
    </lineage>
</organism>
<dbReference type="SUPFAM" id="SSF55681">
    <property type="entry name" value="Class II aaRS and biotin synthetases"/>
    <property type="match status" value="1"/>
</dbReference>
<keyword evidence="5" id="KW-0963">Cytoplasm</keyword>
<dbReference type="CDD" id="cd16444">
    <property type="entry name" value="LipB"/>
    <property type="match status" value="1"/>
</dbReference>
<keyword evidence="2 5" id="KW-0808">Transferase</keyword>
<dbReference type="GO" id="GO:0009249">
    <property type="term" value="P:protein lipoylation"/>
    <property type="evidence" value="ECO:0007669"/>
    <property type="project" value="InterPro"/>
</dbReference>
<dbReference type="OrthoDB" id="9787061at2"/>
<dbReference type="Pfam" id="PF21948">
    <property type="entry name" value="LplA-B_cat"/>
    <property type="match status" value="1"/>
</dbReference>
<evidence type="ECO:0000259" key="10">
    <source>
        <dbReference type="PROSITE" id="PS51733"/>
    </source>
</evidence>
<dbReference type="STRING" id="81409.SAMN04515656_13218"/>
<evidence type="ECO:0000256" key="2">
    <source>
        <dbReference type="ARBA" id="ARBA00022679"/>
    </source>
</evidence>
<dbReference type="NCBIfam" id="TIGR00214">
    <property type="entry name" value="lipB"/>
    <property type="match status" value="1"/>
</dbReference>
<sequence length="237" mass="25826">MEKEIYWIDLGKVDYKEAFAIQGTLHRHRVTGVIPDILLFQENPPTITLGRDAHEENLLHSREEYRAQGFDVVAVSRGGDVSYHGPGQLVISAIVAFEDYAPGAVAFVRLLEQVAMDTLAAFGIGATRIRGLSGVWVTDPGTGELAKIGALGLEISHGICAHGMAINVAPDLAHFRAIIPCGIRDRGVISMARLGVRLTLAQVRDQYVKEFCRIFGRTARAAALEDLPVGRIQEELS</sequence>
<name>A0A1H4E654_9FIRM</name>
<dbReference type="EMBL" id="FNRK01000032">
    <property type="protein sequence ID" value="SEA80040.1"/>
    <property type="molecule type" value="Genomic_DNA"/>
</dbReference>
<dbReference type="PANTHER" id="PTHR10993">
    <property type="entry name" value="OCTANOYLTRANSFERASE"/>
    <property type="match status" value="1"/>
</dbReference>
<dbReference type="InterPro" id="IPR045864">
    <property type="entry name" value="aa-tRNA-synth_II/BPL/LPL"/>
</dbReference>
<evidence type="ECO:0000256" key="7">
    <source>
        <dbReference type="PIRSR" id="PIRSR016262-1"/>
    </source>
</evidence>
<evidence type="ECO:0000256" key="4">
    <source>
        <dbReference type="ARBA" id="ARBA00024732"/>
    </source>
</evidence>
<comment type="function">
    <text evidence="4 5 6">Catalyzes the transfer of endogenously produced octanoic acid from octanoyl-acyl-carrier-protein onto the lipoyl domains of lipoate-dependent enzymes. Lipoyl-ACP can also act as a substrate although octanoyl-ACP is likely to be the physiological substrate.</text>
</comment>
<dbReference type="Gene3D" id="3.30.930.10">
    <property type="entry name" value="Bira Bifunctional Protein, Domain 2"/>
    <property type="match status" value="1"/>
</dbReference>
<evidence type="ECO:0000256" key="8">
    <source>
        <dbReference type="PIRSR" id="PIRSR016262-2"/>
    </source>
</evidence>
<comment type="catalytic activity">
    <reaction evidence="5 6">
        <text>octanoyl-[ACP] + L-lysyl-[protein] = N(6)-octanoyl-L-lysyl-[protein] + holo-[ACP] + H(+)</text>
        <dbReference type="Rhea" id="RHEA:17665"/>
        <dbReference type="Rhea" id="RHEA-COMP:9636"/>
        <dbReference type="Rhea" id="RHEA-COMP:9685"/>
        <dbReference type="Rhea" id="RHEA-COMP:9752"/>
        <dbReference type="Rhea" id="RHEA-COMP:9928"/>
        <dbReference type="ChEBI" id="CHEBI:15378"/>
        <dbReference type="ChEBI" id="CHEBI:29969"/>
        <dbReference type="ChEBI" id="CHEBI:64479"/>
        <dbReference type="ChEBI" id="CHEBI:78463"/>
        <dbReference type="ChEBI" id="CHEBI:78809"/>
        <dbReference type="EC" id="2.3.1.181"/>
    </reaction>
</comment>
<comment type="subcellular location">
    <subcellularLocation>
        <location evidence="5">Cytoplasm</location>
    </subcellularLocation>
</comment>
<evidence type="ECO:0000256" key="3">
    <source>
        <dbReference type="ARBA" id="ARBA00023315"/>
    </source>
</evidence>
<feature type="domain" description="BPL/LPL catalytic" evidence="10">
    <location>
        <begin position="32"/>
        <end position="219"/>
    </location>
</feature>
<comment type="miscellaneous">
    <text evidence="5">In the reaction, the free carboxyl group of octanoic acid is attached via an amide linkage to the epsilon-amino group of a specific lysine residue of lipoyl domains of lipoate-dependent enzymes.</text>
</comment>
<feature type="binding site" evidence="5 8">
    <location>
        <begin position="77"/>
        <end position="84"/>
    </location>
    <ligand>
        <name>substrate</name>
    </ligand>
</feature>
<keyword evidence="3 5" id="KW-0012">Acyltransferase</keyword>
<reference evidence="11 12" key="1">
    <citation type="submission" date="2016-10" db="EMBL/GenBank/DDBJ databases">
        <authorList>
            <person name="de Groot N.N."/>
        </authorList>
    </citation>
    <scope>NUCLEOTIDE SEQUENCE [LARGE SCALE GENOMIC DNA]</scope>
    <source>
        <strain evidence="11 12">SR12</strain>
    </source>
</reference>
<comment type="similarity">
    <text evidence="5 6">Belongs to the LipB family.</text>
</comment>
<gene>
    <name evidence="5" type="primary">lipB</name>
    <name evidence="11" type="ORF">SAMN04515656_13218</name>
</gene>
<dbReference type="GO" id="GO:0005737">
    <property type="term" value="C:cytoplasm"/>
    <property type="evidence" value="ECO:0007669"/>
    <property type="project" value="UniProtKB-SubCell"/>
</dbReference>
<dbReference type="Proteomes" id="UP000199394">
    <property type="component" value="Unassembled WGS sequence"/>
</dbReference>
<dbReference type="NCBIfam" id="NF010925">
    <property type="entry name" value="PRK14345.1"/>
    <property type="match status" value="1"/>
</dbReference>
<feature type="binding site" evidence="5 8">
    <location>
        <begin position="150"/>
        <end position="152"/>
    </location>
    <ligand>
        <name>substrate</name>
    </ligand>
</feature>
<protein>
    <recommendedName>
        <fullName evidence="5 6">Octanoyltransferase</fullName>
        <ecNumber evidence="5 6">2.3.1.181</ecNumber>
    </recommendedName>
    <alternativeName>
        <fullName evidence="5">Lipoate-protein ligase B</fullName>
    </alternativeName>
    <alternativeName>
        <fullName evidence="5">Lipoyl/octanoyl transferase</fullName>
    </alternativeName>
    <alternativeName>
        <fullName evidence="5">Octanoyl-[acyl-carrier-protein]-protein N-octanoyltransferase</fullName>
    </alternativeName>
</protein>
<evidence type="ECO:0000256" key="6">
    <source>
        <dbReference type="PIRNR" id="PIRNR016262"/>
    </source>
</evidence>
<feature type="active site" description="Acyl-thioester intermediate" evidence="5 7">
    <location>
        <position position="181"/>
    </location>
</feature>
<dbReference type="AlphaFoldDB" id="A0A1H4E654"/>
<comment type="pathway">
    <text evidence="1 5 6">Protein modification; protein lipoylation via endogenous pathway; protein N(6)-(lipoyl)lysine from octanoyl-[acyl-carrier-protein]: step 1/2.</text>
</comment>
<keyword evidence="12" id="KW-1185">Reference proteome</keyword>
<evidence type="ECO:0000256" key="1">
    <source>
        <dbReference type="ARBA" id="ARBA00004821"/>
    </source>
</evidence>
<feature type="binding site" evidence="5 8">
    <location>
        <begin position="163"/>
        <end position="165"/>
    </location>
    <ligand>
        <name>substrate</name>
    </ligand>
</feature>
<proteinExistence type="inferred from homology"/>
<evidence type="ECO:0000313" key="11">
    <source>
        <dbReference type="EMBL" id="SEA80040.1"/>
    </source>
</evidence>
<dbReference type="EC" id="2.3.1.181" evidence="5 6"/>
<dbReference type="HAMAP" id="MF_00013">
    <property type="entry name" value="LipB"/>
    <property type="match status" value="1"/>
</dbReference>
<dbReference type="GO" id="GO:0033819">
    <property type="term" value="F:lipoyl(octanoyl) transferase activity"/>
    <property type="evidence" value="ECO:0007669"/>
    <property type="project" value="UniProtKB-EC"/>
</dbReference>
<dbReference type="PROSITE" id="PS51733">
    <property type="entry name" value="BPL_LPL_CATALYTIC"/>
    <property type="match status" value="1"/>
</dbReference>
<evidence type="ECO:0000256" key="5">
    <source>
        <dbReference type="HAMAP-Rule" id="MF_00013"/>
    </source>
</evidence>
<dbReference type="PIRSF" id="PIRSF016262">
    <property type="entry name" value="LPLase"/>
    <property type="match status" value="1"/>
</dbReference>
<dbReference type="UniPathway" id="UPA00538">
    <property type="reaction ID" value="UER00592"/>
</dbReference>
<dbReference type="PANTHER" id="PTHR10993:SF7">
    <property type="entry name" value="LIPOYLTRANSFERASE 2, MITOCHONDRIAL-RELATED"/>
    <property type="match status" value="1"/>
</dbReference>
<dbReference type="InterPro" id="IPR000544">
    <property type="entry name" value="Octanoyltransferase"/>
</dbReference>
<evidence type="ECO:0000313" key="12">
    <source>
        <dbReference type="Proteomes" id="UP000199394"/>
    </source>
</evidence>
<dbReference type="InterPro" id="IPR004143">
    <property type="entry name" value="BPL_LPL_catalytic"/>
</dbReference>
<feature type="site" description="Lowers pKa of active site Cys" evidence="5 9">
    <location>
        <position position="147"/>
    </location>
</feature>
<dbReference type="RefSeq" id="WP_090309557.1">
    <property type="nucleotide sequence ID" value="NZ_FNRK01000032.1"/>
</dbReference>
<accession>A0A1H4E654</accession>
<evidence type="ECO:0000256" key="9">
    <source>
        <dbReference type="PIRSR" id="PIRSR016262-3"/>
    </source>
</evidence>